<gene>
    <name evidence="2" type="ORF">HF882_03715</name>
</gene>
<reference evidence="2 3" key="1">
    <citation type="submission" date="2020-04" db="EMBL/GenBank/DDBJ databases">
        <authorList>
            <person name="Hitch T.C.A."/>
            <person name="Wylensek D."/>
            <person name="Clavel T."/>
        </authorList>
    </citation>
    <scope>NUCLEOTIDE SEQUENCE [LARGE SCALE GENOMIC DNA]</scope>
    <source>
        <strain evidence="2 3">COR2-253-APC-1A</strain>
    </source>
</reference>
<evidence type="ECO:0000313" key="2">
    <source>
        <dbReference type="EMBL" id="NMD85684.1"/>
    </source>
</evidence>
<name>A0A848AP94_9BACT</name>
<proteinExistence type="predicted"/>
<keyword evidence="1" id="KW-0472">Membrane</keyword>
<feature type="transmembrane region" description="Helical" evidence="1">
    <location>
        <begin position="21"/>
        <end position="48"/>
    </location>
</feature>
<evidence type="ECO:0000313" key="3">
    <source>
        <dbReference type="Proteomes" id="UP000576225"/>
    </source>
</evidence>
<protein>
    <submittedName>
        <fullName evidence="2">Uncharacterized protein</fullName>
    </submittedName>
</protein>
<feature type="transmembrane region" description="Helical" evidence="1">
    <location>
        <begin position="97"/>
        <end position="125"/>
    </location>
</feature>
<dbReference type="AlphaFoldDB" id="A0A848AP94"/>
<sequence>MKKMAKSHIINQIKNIFREMAAAFMQIICCIIVMGILFIGAAFFANLYDGSGTSLSFVKVVYLSGLVAFAFEFAGVSVLSVYMLFHPLESIKASLKLFAIIPMVIVPFVVIFPIGMICLCFSWILPDSPATSKMVYYVESPTPRNYPPPDKNYSQEDFNDAVNFVKEVKGKDLKEGLEQLRYGK</sequence>
<comment type="caution">
    <text evidence="2">The sequence shown here is derived from an EMBL/GenBank/DDBJ whole genome shotgun (WGS) entry which is preliminary data.</text>
</comment>
<keyword evidence="1" id="KW-1133">Transmembrane helix</keyword>
<dbReference type="Proteomes" id="UP000576225">
    <property type="component" value="Unassembled WGS sequence"/>
</dbReference>
<accession>A0A848AP94</accession>
<dbReference type="EMBL" id="JABAEW010000004">
    <property type="protein sequence ID" value="NMD85684.1"/>
    <property type="molecule type" value="Genomic_DNA"/>
</dbReference>
<feature type="transmembrane region" description="Helical" evidence="1">
    <location>
        <begin position="60"/>
        <end position="85"/>
    </location>
</feature>
<dbReference type="RefSeq" id="WP_168961650.1">
    <property type="nucleotide sequence ID" value="NZ_JABAEW010000004.1"/>
</dbReference>
<keyword evidence="1" id="KW-0812">Transmembrane</keyword>
<organism evidence="2 3">
    <name type="scientific">Victivallis vadensis</name>
    <dbReference type="NCBI Taxonomy" id="172901"/>
    <lineage>
        <taxon>Bacteria</taxon>
        <taxon>Pseudomonadati</taxon>
        <taxon>Lentisphaerota</taxon>
        <taxon>Lentisphaeria</taxon>
        <taxon>Victivallales</taxon>
        <taxon>Victivallaceae</taxon>
        <taxon>Victivallis</taxon>
    </lineage>
</organism>
<evidence type="ECO:0000256" key="1">
    <source>
        <dbReference type="SAM" id="Phobius"/>
    </source>
</evidence>